<dbReference type="PANTHER" id="PTHR30237:SF2">
    <property type="entry name" value="MUREIN TETRAPEPTIDE CARBOXYPEPTIDASE"/>
    <property type="match status" value="1"/>
</dbReference>
<name>A0A5D0XJE0_9MICC</name>
<dbReference type="InterPro" id="IPR029062">
    <property type="entry name" value="Class_I_gatase-like"/>
</dbReference>
<dbReference type="InterPro" id="IPR003507">
    <property type="entry name" value="S66_fam"/>
</dbReference>
<comment type="caution">
    <text evidence="3">The sequence shown here is derived from an EMBL/GenBank/DDBJ whole genome shotgun (WGS) entry which is preliminary data.</text>
</comment>
<dbReference type="SUPFAM" id="SSF52317">
    <property type="entry name" value="Class I glutamine amidotransferase-like"/>
    <property type="match status" value="1"/>
</dbReference>
<dbReference type="EMBL" id="VSLD01000010">
    <property type="protein sequence ID" value="TYC96622.1"/>
    <property type="molecule type" value="Genomic_DNA"/>
</dbReference>
<dbReference type="OrthoDB" id="9807329at2"/>
<sequence>MMGCYRGLMVAVRYPKPLRRGDRIEVPAPSMGVPDALHERLHAAVTALRDQGFDPHLRPHATISGLTPAPARERAADLQAAFIRAGAVLPPWGGKLAIELIDDLDWDALAEADTWFVGWSDISTLLMPLTILTGVATLHGANLMDEPWELPTQFRRWTEVAGLSHGDSFTQHAAPRRRSRPWVDWNDEPSTATPPTKPRPGGGPRTASRSACVAG</sequence>
<feature type="region of interest" description="Disordered" evidence="1">
    <location>
        <begin position="168"/>
        <end position="215"/>
    </location>
</feature>
<gene>
    <name evidence="3" type="ORF">FQ377_13620</name>
</gene>
<evidence type="ECO:0000259" key="2">
    <source>
        <dbReference type="Pfam" id="PF02016"/>
    </source>
</evidence>
<proteinExistence type="predicted"/>
<dbReference type="Gene3D" id="3.40.50.10740">
    <property type="entry name" value="Class I glutamine amidotransferase-like"/>
    <property type="match status" value="1"/>
</dbReference>
<dbReference type="AlphaFoldDB" id="A0A5D0XJE0"/>
<keyword evidence="4" id="KW-1185">Reference proteome</keyword>
<evidence type="ECO:0000313" key="3">
    <source>
        <dbReference type="EMBL" id="TYC96622.1"/>
    </source>
</evidence>
<organism evidence="3 4">
    <name type="scientific">Arthrobacter echini</name>
    <dbReference type="NCBI Taxonomy" id="1529066"/>
    <lineage>
        <taxon>Bacteria</taxon>
        <taxon>Bacillati</taxon>
        <taxon>Actinomycetota</taxon>
        <taxon>Actinomycetes</taxon>
        <taxon>Micrococcales</taxon>
        <taxon>Micrococcaceae</taxon>
        <taxon>Arthrobacter</taxon>
    </lineage>
</organism>
<dbReference type="InterPro" id="IPR027478">
    <property type="entry name" value="LdcA_N"/>
</dbReference>
<evidence type="ECO:0000313" key="4">
    <source>
        <dbReference type="Proteomes" id="UP000323410"/>
    </source>
</evidence>
<dbReference type="Proteomes" id="UP000323410">
    <property type="component" value="Unassembled WGS sequence"/>
</dbReference>
<protein>
    <recommendedName>
        <fullName evidence="2">LD-carboxypeptidase N-terminal domain-containing protein</fullName>
    </recommendedName>
</protein>
<feature type="domain" description="LD-carboxypeptidase N-terminal" evidence="2">
    <location>
        <begin position="24"/>
        <end position="140"/>
    </location>
</feature>
<evidence type="ECO:0000256" key="1">
    <source>
        <dbReference type="SAM" id="MobiDB-lite"/>
    </source>
</evidence>
<reference evidence="3 4" key="1">
    <citation type="submission" date="2019-08" db="EMBL/GenBank/DDBJ databases">
        <title>Genone of Arthrobacter echini P9.</title>
        <authorList>
            <person name="Bowman J.P."/>
        </authorList>
    </citation>
    <scope>NUCLEOTIDE SEQUENCE [LARGE SCALE GENOMIC DNA]</scope>
    <source>
        <strain evidence="3 4">P9</strain>
    </source>
</reference>
<accession>A0A5D0XJE0</accession>
<dbReference type="PANTHER" id="PTHR30237">
    <property type="entry name" value="MURAMOYLTETRAPEPTIDE CARBOXYPEPTIDASE"/>
    <property type="match status" value="1"/>
</dbReference>
<dbReference type="Pfam" id="PF02016">
    <property type="entry name" value="Peptidase_S66"/>
    <property type="match status" value="1"/>
</dbReference>
<dbReference type="InterPro" id="IPR040449">
    <property type="entry name" value="Peptidase_S66_N"/>
</dbReference>